<evidence type="ECO:0000313" key="1">
    <source>
        <dbReference type="EMBL" id="QHU34667.1"/>
    </source>
</evidence>
<protein>
    <submittedName>
        <fullName evidence="1">Uncharacterized protein</fullName>
    </submittedName>
</protein>
<dbReference type="AlphaFoldDB" id="A0A6C0LVL4"/>
<reference evidence="1" key="1">
    <citation type="journal article" date="2020" name="Nature">
        <title>Giant virus diversity and host interactions through global metagenomics.</title>
        <authorList>
            <person name="Schulz F."/>
            <person name="Roux S."/>
            <person name="Paez-Espino D."/>
            <person name="Jungbluth S."/>
            <person name="Walsh D.A."/>
            <person name="Denef V.J."/>
            <person name="McMahon K.D."/>
            <person name="Konstantinidis K.T."/>
            <person name="Eloe-Fadrosh E.A."/>
            <person name="Kyrpides N.C."/>
            <person name="Woyke T."/>
        </authorList>
    </citation>
    <scope>NUCLEOTIDE SEQUENCE</scope>
    <source>
        <strain evidence="1">GVMAG-S-1016713-169</strain>
    </source>
</reference>
<sequence>MSDQKLEQILCKLEDIDMRLKKIEESCLGMDGHIGFVESIYTTLRSPLNFLSNQVNMITGTTRESLPVLKLK</sequence>
<accession>A0A6C0LVL4</accession>
<organism evidence="1">
    <name type="scientific">viral metagenome</name>
    <dbReference type="NCBI Taxonomy" id="1070528"/>
    <lineage>
        <taxon>unclassified sequences</taxon>
        <taxon>metagenomes</taxon>
        <taxon>organismal metagenomes</taxon>
    </lineage>
</organism>
<dbReference type="EMBL" id="MN740577">
    <property type="protein sequence ID" value="QHU34667.1"/>
    <property type="molecule type" value="Genomic_DNA"/>
</dbReference>
<name>A0A6C0LVL4_9ZZZZ</name>
<proteinExistence type="predicted"/>